<accession>A0A4D6MJ93</accession>
<dbReference type="PANTHER" id="PTHR42780">
    <property type="entry name" value="SOLEUCYL-TRNA SYNTHETASE"/>
    <property type="match status" value="1"/>
</dbReference>
<dbReference type="InterPro" id="IPR023586">
    <property type="entry name" value="Ile-tRNA-ligase_type2"/>
</dbReference>
<gene>
    <name evidence="1" type="ORF">DEO72_LG7g2350</name>
</gene>
<keyword evidence="1" id="KW-0436">Ligase</keyword>
<proteinExistence type="predicted"/>
<keyword evidence="2" id="KW-1185">Reference proteome</keyword>
<dbReference type="PANTHER" id="PTHR42780:SF1">
    <property type="entry name" value="ISOLEUCINE--TRNA LIGASE, CYTOPLASMIC"/>
    <property type="match status" value="1"/>
</dbReference>
<dbReference type="Proteomes" id="UP000501690">
    <property type="component" value="Linkage Group LG7"/>
</dbReference>
<protein>
    <submittedName>
        <fullName evidence="1">Isoleucyl-tRNA synthetase</fullName>
    </submittedName>
</protein>
<sequence>MGAVAKEVKAMSQENILAFENAGEVIIANHCLKLTDIKVLRDFKRPDGMTENEVDAAGDGDVLVILDLRPDESLFEAGAAREVT</sequence>
<evidence type="ECO:0000313" key="2">
    <source>
        <dbReference type="Proteomes" id="UP000501690"/>
    </source>
</evidence>
<dbReference type="EMBL" id="CP039351">
    <property type="protein sequence ID" value="QCE01058.1"/>
    <property type="molecule type" value="Genomic_DNA"/>
</dbReference>
<dbReference type="AlphaFoldDB" id="A0A4D6MJ93"/>
<reference evidence="1 2" key="1">
    <citation type="submission" date="2019-04" db="EMBL/GenBank/DDBJ databases">
        <title>An improved genome assembly and genetic linkage map for asparagus bean, Vigna unguiculata ssp. sesquipedialis.</title>
        <authorList>
            <person name="Xia Q."/>
            <person name="Zhang R."/>
            <person name="Dong Y."/>
        </authorList>
    </citation>
    <scope>NUCLEOTIDE SEQUENCE [LARGE SCALE GENOMIC DNA]</scope>
    <source>
        <tissue evidence="1">Leaf</tissue>
    </source>
</reference>
<keyword evidence="1" id="KW-0030">Aminoacyl-tRNA synthetase</keyword>
<evidence type="ECO:0000313" key="1">
    <source>
        <dbReference type="EMBL" id="QCE01058.1"/>
    </source>
</evidence>
<organism evidence="1 2">
    <name type="scientific">Vigna unguiculata</name>
    <name type="common">Cowpea</name>
    <dbReference type="NCBI Taxonomy" id="3917"/>
    <lineage>
        <taxon>Eukaryota</taxon>
        <taxon>Viridiplantae</taxon>
        <taxon>Streptophyta</taxon>
        <taxon>Embryophyta</taxon>
        <taxon>Tracheophyta</taxon>
        <taxon>Spermatophyta</taxon>
        <taxon>Magnoliopsida</taxon>
        <taxon>eudicotyledons</taxon>
        <taxon>Gunneridae</taxon>
        <taxon>Pentapetalae</taxon>
        <taxon>rosids</taxon>
        <taxon>fabids</taxon>
        <taxon>Fabales</taxon>
        <taxon>Fabaceae</taxon>
        <taxon>Papilionoideae</taxon>
        <taxon>50 kb inversion clade</taxon>
        <taxon>NPAAA clade</taxon>
        <taxon>indigoferoid/millettioid clade</taxon>
        <taxon>Phaseoleae</taxon>
        <taxon>Vigna</taxon>
    </lineage>
</organism>
<dbReference type="GO" id="GO:0004822">
    <property type="term" value="F:isoleucine-tRNA ligase activity"/>
    <property type="evidence" value="ECO:0007669"/>
    <property type="project" value="InterPro"/>
</dbReference>
<dbReference type="GO" id="GO:0006428">
    <property type="term" value="P:isoleucyl-tRNA aminoacylation"/>
    <property type="evidence" value="ECO:0007669"/>
    <property type="project" value="TreeGrafter"/>
</dbReference>
<name>A0A4D6MJ93_VIGUN</name>